<gene>
    <name evidence="1" type="ORF">T265_06945</name>
</gene>
<evidence type="ECO:0000313" key="1">
    <source>
        <dbReference type="EMBL" id="KER25657.1"/>
    </source>
</evidence>
<sequence>MTGDWRFLSIDAKLRVTTGSHVQPSLKPEYPCFNVLALQAHGGERSSPSNRLKHPAMQRVDRQTRLKIYTVRDSVIRFRDLRGPCFNNSFQKDKINTTTTTRCPRGTK</sequence>
<dbReference type="CTD" id="20321124"/>
<dbReference type="KEGG" id="ovi:T265_06945"/>
<evidence type="ECO:0000313" key="2">
    <source>
        <dbReference type="Proteomes" id="UP000054324"/>
    </source>
</evidence>
<keyword evidence="2" id="KW-1185">Reference proteome</keyword>
<dbReference type="GeneID" id="20321124"/>
<proteinExistence type="predicted"/>
<name>A0A074ZIS9_OPIVI</name>
<dbReference type="Proteomes" id="UP000054324">
    <property type="component" value="Unassembled WGS sequence"/>
</dbReference>
<reference evidence="1 2" key="1">
    <citation type="submission" date="2013-11" db="EMBL/GenBank/DDBJ databases">
        <title>Opisthorchis viverrini - life in the bile duct.</title>
        <authorList>
            <person name="Young N.D."/>
            <person name="Nagarajan N."/>
            <person name="Lin S.J."/>
            <person name="Korhonen P.K."/>
            <person name="Jex A.R."/>
            <person name="Hall R.S."/>
            <person name="Safavi-Hemami H."/>
            <person name="Kaewkong W."/>
            <person name="Bertrand D."/>
            <person name="Gao S."/>
            <person name="Seet Q."/>
            <person name="Wongkham S."/>
            <person name="Teh B.T."/>
            <person name="Wongkham C."/>
            <person name="Intapan P.M."/>
            <person name="Maleewong W."/>
            <person name="Yang X."/>
            <person name="Hu M."/>
            <person name="Wang Z."/>
            <person name="Hofmann A."/>
            <person name="Sternberg P.W."/>
            <person name="Tan P."/>
            <person name="Wang J."/>
            <person name="Gasser R.B."/>
        </authorList>
    </citation>
    <scope>NUCLEOTIDE SEQUENCE [LARGE SCALE GENOMIC DNA]</scope>
</reference>
<organism evidence="1 2">
    <name type="scientific">Opisthorchis viverrini</name>
    <name type="common">Southeast Asian liver fluke</name>
    <dbReference type="NCBI Taxonomy" id="6198"/>
    <lineage>
        <taxon>Eukaryota</taxon>
        <taxon>Metazoa</taxon>
        <taxon>Spiralia</taxon>
        <taxon>Lophotrochozoa</taxon>
        <taxon>Platyhelminthes</taxon>
        <taxon>Trematoda</taxon>
        <taxon>Digenea</taxon>
        <taxon>Opisthorchiida</taxon>
        <taxon>Opisthorchiata</taxon>
        <taxon>Opisthorchiidae</taxon>
        <taxon>Opisthorchis</taxon>
    </lineage>
</organism>
<accession>A0A074ZIS9</accession>
<dbReference type="RefSeq" id="XP_009170612.1">
    <property type="nucleotide sequence ID" value="XM_009172348.1"/>
</dbReference>
<dbReference type="EMBL" id="KL596770">
    <property type="protein sequence ID" value="KER25657.1"/>
    <property type="molecule type" value="Genomic_DNA"/>
</dbReference>
<dbReference type="AlphaFoldDB" id="A0A074ZIS9"/>
<protein>
    <submittedName>
        <fullName evidence="1">Uncharacterized protein</fullName>
    </submittedName>
</protein>